<evidence type="ECO:0000259" key="2">
    <source>
        <dbReference type="Pfam" id="PF04127"/>
    </source>
</evidence>
<reference evidence="4" key="2">
    <citation type="submission" date="2014-05" db="EMBL/GenBank/DDBJ databases">
        <authorList>
            <person name="Chronopoulou M."/>
        </authorList>
    </citation>
    <scope>NUCLEOTIDE SEQUENCE</scope>
    <source>
        <tissue evidence="4">Whole organism</tissue>
    </source>
</reference>
<dbReference type="SUPFAM" id="SSF102645">
    <property type="entry name" value="CoaB-like"/>
    <property type="match status" value="1"/>
</dbReference>
<dbReference type="InterPro" id="IPR007085">
    <property type="entry name" value="DNA/pantothenate-metab_flavo_C"/>
</dbReference>
<feature type="domain" description="DNA/pantothenate metabolism flavoprotein C-terminal" evidence="2">
    <location>
        <begin position="170"/>
        <end position="276"/>
    </location>
</feature>
<sequence>MHFSEVDEFFSQIERPSNLDSSTKRVEEFVSSLETHDNVALVSSGGTTIPLEKRTVRYIDNFSAGTRGSASAEYLLGKGYKVIFLYREGSLRPYQRHFQGINFLDIVELAEEKVCVKREHLSKIRDIYKEYNSKKDQLLEVTFRSLADYLWLLRALSLELSPLESRVLLYLAAAVSDFYVPDTELPQHKIQSAEGARTLELKIVPKLLGPLVTRWVPKALVVSFKLETDPKILMDKAKRALNTYGHSFVVANILETRRESVIIVCKDGESVQITRNTNESEIEECIIEFLCKKHDIFVT</sequence>
<dbReference type="Gene3D" id="3.40.50.10300">
    <property type="entry name" value="CoaB-like"/>
    <property type="match status" value="1"/>
</dbReference>
<comment type="similarity">
    <text evidence="1">Belongs to the PPC synthetase family.</text>
</comment>
<accession>D3PHL7</accession>
<gene>
    <name evidence="3" type="primary">YJ2I</name>
    <name evidence="4" type="synonym">PPCS</name>
</gene>
<proteinExistence type="evidence at transcript level"/>
<evidence type="ECO:0000313" key="3">
    <source>
        <dbReference type="EMBL" id="ADD38053.1"/>
    </source>
</evidence>
<dbReference type="GO" id="GO:0003824">
    <property type="term" value="F:catalytic activity"/>
    <property type="evidence" value="ECO:0007669"/>
    <property type="project" value="UniProtKB-ARBA"/>
</dbReference>
<name>D3PHL7_LEPSM</name>
<evidence type="ECO:0000256" key="1">
    <source>
        <dbReference type="ARBA" id="ARBA00005703"/>
    </source>
</evidence>
<dbReference type="OrthoDB" id="70224at2759"/>
<protein>
    <submittedName>
        <fullName evidence="4">Phosphopantothenoylcysteine synthetase [Latimeria chalumnae]</fullName>
    </submittedName>
    <submittedName>
        <fullName evidence="3">Protein C4B3.18</fullName>
    </submittedName>
</protein>
<evidence type="ECO:0000313" key="4">
    <source>
        <dbReference type="EMBL" id="CDW23876.1"/>
    </source>
</evidence>
<dbReference type="PANTHER" id="PTHR12290">
    <property type="entry name" value="CORNICHON-RELATED"/>
    <property type="match status" value="1"/>
</dbReference>
<reference evidence="3" key="1">
    <citation type="submission" date="2010-03" db="EMBL/GenBank/DDBJ databases">
        <title>Atlantic Lepeophtheirus salmonis ESTs and full-length cDNAs.</title>
        <authorList>
            <person name="Yasuike M."/>
            <person name="von Schalburg K."/>
            <person name="Cooper G."/>
            <person name="Leong J."/>
            <person name="Nilsen F."/>
            <person name="Jones S.R.M."/>
            <person name="Koop B.F."/>
        </authorList>
    </citation>
    <scope>NUCLEOTIDE SEQUENCE</scope>
    <source>
        <strain evidence="3">Atlantic form</strain>
        <tissue evidence="3">Mixed tissue</tissue>
    </source>
</reference>
<dbReference type="InterPro" id="IPR035929">
    <property type="entry name" value="CoaB-like_sf"/>
</dbReference>
<organism evidence="3">
    <name type="scientific">Lepeophtheirus salmonis</name>
    <name type="common">Salmon louse</name>
    <name type="synonym">Caligus salmonis</name>
    <dbReference type="NCBI Taxonomy" id="72036"/>
    <lineage>
        <taxon>Eukaryota</taxon>
        <taxon>Metazoa</taxon>
        <taxon>Ecdysozoa</taxon>
        <taxon>Arthropoda</taxon>
        <taxon>Crustacea</taxon>
        <taxon>Multicrustacea</taxon>
        <taxon>Hexanauplia</taxon>
        <taxon>Copepoda</taxon>
        <taxon>Siphonostomatoida</taxon>
        <taxon>Caligidae</taxon>
        <taxon>Lepeophtheirus</taxon>
    </lineage>
</organism>
<dbReference type="AlphaFoldDB" id="D3PHL7"/>
<dbReference type="Pfam" id="PF04127">
    <property type="entry name" value="DFP"/>
    <property type="match status" value="1"/>
</dbReference>
<dbReference type="GO" id="GO:0015937">
    <property type="term" value="P:coenzyme A biosynthetic process"/>
    <property type="evidence" value="ECO:0007669"/>
    <property type="project" value="UniProtKB-ARBA"/>
</dbReference>
<dbReference type="EMBL" id="BT121123">
    <property type="protein sequence ID" value="ADD38053.1"/>
    <property type="molecule type" value="mRNA"/>
</dbReference>
<dbReference type="EMBL" id="HACA01006515">
    <property type="protein sequence ID" value="CDW23876.1"/>
    <property type="molecule type" value="Transcribed_RNA"/>
</dbReference>